<accession>A0ABQ4KNS7</accession>
<dbReference type="Proteomes" id="UP000679950">
    <property type="component" value="Unassembled WGS sequence"/>
</dbReference>
<reference evidence="3 4" key="1">
    <citation type="submission" date="2021-03" db="EMBL/GenBank/DDBJ databases">
        <title>Antimicrobial resistance genes in bacteria isolated from Japanese honey, and their potential for conferring macrolide and lincosamide resistance in the American foulbrood pathogen Paenibacillus larvae.</title>
        <authorList>
            <person name="Okamoto M."/>
            <person name="Kumagai M."/>
            <person name="Kanamori H."/>
            <person name="Takamatsu D."/>
        </authorList>
    </citation>
    <scope>NUCLEOTIDE SEQUENCE [LARGE SCALE GENOMIC DNA]</scope>
    <source>
        <strain evidence="3 4">J8TS2</strain>
    </source>
</reference>
<protein>
    <recommendedName>
        <fullName evidence="2">Peptidase S9 prolyl oligopeptidase catalytic domain-containing protein</fullName>
    </recommendedName>
</protein>
<organism evidence="3 4">
    <name type="scientific">Lederbergia ruris</name>
    <dbReference type="NCBI Taxonomy" id="217495"/>
    <lineage>
        <taxon>Bacteria</taxon>
        <taxon>Bacillati</taxon>
        <taxon>Bacillota</taxon>
        <taxon>Bacilli</taxon>
        <taxon>Bacillales</taxon>
        <taxon>Bacillaceae</taxon>
        <taxon>Lederbergia</taxon>
    </lineage>
</organism>
<dbReference type="PANTHER" id="PTHR42776:SF27">
    <property type="entry name" value="DIPEPTIDYL PEPTIDASE FAMILY MEMBER 6"/>
    <property type="match status" value="1"/>
</dbReference>
<dbReference type="SUPFAM" id="SSF53474">
    <property type="entry name" value="alpha/beta-Hydrolases"/>
    <property type="match status" value="1"/>
</dbReference>
<dbReference type="InterPro" id="IPR001375">
    <property type="entry name" value="Peptidase_S9_cat"/>
</dbReference>
<evidence type="ECO:0000313" key="3">
    <source>
        <dbReference type="EMBL" id="GIN59542.1"/>
    </source>
</evidence>
<dbReference type="EMBL" id="BORB01000049">
    <property type="protein sequence ID" value="GIN59542.1"/>
    <property type="molecule type" value="Genomic_DNA"/>
</dbReference>
<name>A0ABQ4KNS7_9BACI</name>
<dbReference type="RefSeq" id="WP_212967318.1">
    <property type="nucleotide sequence ID" value="NZ_BORB01000049.1"/>
</dbReference>
<evidence type="ECO:0000259" key="2">
    <source>
        <dbReference type="Pfam" id="PF00326"/>
    </source>
</evidence>
<proteinExistence type="predicted"/>
<comment type="caution">
    <text evidence="3">The sequence shown here is derived from an EMBL/GenBank/DDBJ whole genome shotgun (WGS) entry which is preliminary data.</text>
</comment>
<dbReference type="Gene3D" id="3.40.50.1820">
    <property type="entry name" value="alpha/beta hydrolase"/>
    <property type="match status" value="1"/>
</dbReference>
<dbReference type="InterPro" id="IPR029058">
    <property type="entry name" value="AB_hydrolase_fold"/>
</dbReference>
<sequence>MSQLQNNDFFDPYLLSFGLKNKAIFINDSSIINQRYQQLVALNDQFKAIITFQTKPIILILYLDISNNSIKISRRNDDLEEISINTLYIKEFNIVDIYNVFPSSNEEILYVQMYADNDKLVTISIKNDTKYDTVPFNNLDDNIEVISSKSQNYLTLREKPGHGYAATIFSSDIISLDNYLCRFGELIANKNIINNTEFLTITDLSSCKTVFEMKLEHPLIVSKIINNEVVLCLCNKEGINVLLNINYRTGQIISETEYQCSIEFHAQIKNRVMIKLMGLSEGVQWGYITEDGQIYLGFRTVNSVNYIKTKYINDKFSGILFEPKSVLVRGAIISLHGGPESFEFNEFRYNGVYRKLVEQGLSVLVLNYSGSAYRSIVSKKSIWKKWKNVLKEIYTASEFLLSRYKLRKSDITLFGVSFGGSLALLAGCDPKSFFKKIVAVAPLVNMSNHINKLDNEEYQWFQSRFSTNEITNLFSDKNFVKNISIPVNIIQGEYDGVLSYEESKLMVQKAQSKQLEWVLYTEKGTDHVPSNYIEKVNRHNFILKSLL</sequence>
<gene>
    <name evidence="3" type="ORF">J8TS2_38610</name>
</gene>
<keyword evidence="4" id="KW-1185">Reference proteome</keyword>
<feature type="domain" description="Peptidase S9 prolyl oligopeptidase catalytic" evidence="2">
    <location>
        <begin position="356"/>
        <end position="533"/>
    </location>
</feature>
<evidence type="ECO:0000313" key="4">
    <source>
        <dbReference type="Proteomes" id="UP000679950"/>
    </source>
</evidence>
<keyword evidence="1" id="KW-0378">Hydrolase</keyword>
<evidence type="ECO:0000256" key="1">
    <source>
        <dbReference type="ARBA" id="ARBA00022801"/>
    </source>
</evidence>
<dbReference type="Pfam" id="PF00326">
    <property type="entry name" value="Peptidase_S9"/>
    <property type="match status" value="1"/>
</dbReference>
<dbReference type="PANTHER" id="PTHR42776">
    <property type="entry name" value="SERINE PEPTIDASE S9 FAMILY MEMBER"/>
    <property type="match status" value="1"/>
</dbReference>